<dbReference type="EMBL" id="QLNP01000102">
    <property type="protein sequence ID" value="RAM35579.1"/>
    <property type="molecule type" value="Genomic_DNA"/>
</dbReference>
<dbReference type="PANTHER" id="PTHR43249:SF1">
    <property type="entry name" value="D-GLUCOSIDE 3-DEHYDROGENASE"/>
    <property type="match status" value="1"/>
</dbReference>
<dbReference type="AlphaFoldDB" id="A0A328HAQ3"/>
<protein>
    <submittedName>
        <fullName evidence="4">Gfo/Idh/MocA family oxidoreductase</fullName>
    </submittedName>
</protein>
<evidence type="ECO:0000256" key="1">
    <source>
        <dbReference type="ARBA" id="ARBA00023027"/>
    </source>
</evidence>
<feature type="domain" description="Gfo/Idh/MocA-like oxidoreductase N-terminal" evidence="2">
    <location>
        <begin position="12"/>
        <end position="126"/>
    </location>
</feature>
<dbReference type="RefSeq" id="WP_111905495.1">
    <property type="nucleotide sequence ID" value="NZ_QLNP01000102.1"/>
</dbReference>
<dbReference type="InterPro" id="IPR052515">
    <property type="entry name" value="Gfo/Idh/MocA_Oxidoreductase"/>
</dbReference>
<dbReference type="SUPFAM" id="SSF55347">
    <property type="entry name" value="Glyceraldehyde-3-phosphate dehydrogenase-like, C-terminal domain"/>
    <property type="match status" value="1"/>
</dbReference>
<gene>
    <name evidence="4" type="ORF">DBZ45_19555</name>
</gene>
<dbReference type="InterPro" id="IPR055170">
    <property type="entry name" value="GFO_IDH_MocA-like_dom"/>
</dbReference>
<dbReference type="InterPro" id="IPR036291">
    <property type="entry name" value="NAD(P)-bd_dom_sf"/>
</dbReference>
<name>A0A328HAQ3_ARTGO</name>
<dbReference type="Gene3D" id="3.30.360.10">
    <property type="entry name" value="Dihydrodipicolinate Reductase, domain 2"/>
    <property type="match status" value="1"/>
</dbReference>
<comment type="caution">
    <text evidence="4">The sequence shown here is derived from an EMBL/GenBank/DDBJ whole genome shotgun (WGS) entry which is preliminary data.</text>
</comment>
<keyword evidence="1" id="KW-0520">NAD</keyword>
<evidence type="ECO:0000313" key="4">
    <source>
        <dbReference type="EMBL" id="RAM35579.1"/>
    </source>
</evidence>
<dbReference type="GO" id="GO:0000166">
    <property type="term" value="F:nucleotide binding"/>
    <property type="evidence" value="ECO:0007669"/>
    <property type="project" value="InterPro"/>
</dbReference>
<evidence type="ECO:0000313" key="5">
    <source>
        <dbReference type="Proteomes" id="UP000249166"/>
    </source>
</evidence>
<dbReference type="Gene3D" id="3.40.50.720">
    <property type="entry name" value="NAD(P)-binding Rossmann-like Domain"/>
    <property type="match status" value="1"/>
</dbReference>
<dbReference type="InterPro" id="IPR000683">
    <property type="entry name" value="Gfo/Idh/MocA-like_OxRdtase_N"/>
</dbReference>
<dbReference type="OrthoDB" id="9815825at2"/>
<dbReference type="Pfam" id="PF01408">
    <property type="entry name" value="GFO_IDH_MocA"/>
    <property type="match status" value="1"/>
</dbReference>
<organism evidence="4 5">
    <name type="scientific">Arthrobacter globiformis</name>
    <dbReference type="NCBI Taxonomy" id="1665"/>
    <lineage>
        <taxon>Bacteria</taxon>
        <taxon>Bacillati</taxon>
        <taxon>Actinomycetota</taxon>
        <taxon>Actinomycetes</taxon>
        <taxon>Micrococcales</taxon>
        <taxon>Micrococcaceae</taxon>
        <taxon>Arthrobacter</taxon>
    </lineage>
</organism>
<evidence type="ECO:0000259" key="3">
    <source>
        <dbReference type="Pfam" id="PF22725"/>
    </source>
</evidence>
<feature type="domain" description="GFO/IDH/MocA-like oxidoreductase" evidence="3">
    <location>
        <begin position="138"/>
        <end position="261"/>
    </location>
</feature>
<dbReference type="PANTHER" id="PTHR43249">
    <property type="entry name" value="UDP-N-ACETYL-2-AMINO-2-DEOXY-D-GLUCURONATE OXIDASE"/>
    <property type="match status" value="1"/>
</dbReference>
<dbReference type="SUPFAM" id="SSF51735">
    <property type="entry name" value="NAD(P)-binding Rossmann-fold domains"/>
    <property type="match status" value="1"/>
</dbReference>
<proteinExistence type="predicted"/>
<accession>A0A328HAQ3</accession>
<reference evidence="4 5" key="1">
    <citation type="submission" date="2018-04" db="EMBL/GenBank/DDBJ databases">
        <title>Bacteria isolated from cave deposits of Manipur.</title>
        <authorList>
            <person name="Sahoo D."/>
            <person name="Sarangthem I."/>
            <person name="Nandeibam J."/>
        </authorList>
    </citation>
    <scope>NUCLEOTIDE SEQUENCE [LARGE SCALE GENOMIC DNA]</scope>
    <source>
        <strain evidence="5">mrc11</strain>
    </source>
</reference>
<sequence>MTPPATAPRTYRAAIVGCGAISRNHLEAFGALDNVQVVGVCDIDLDRARATARNWDVPNAVNTVEELLALGVDIVSVCTPHPTHEEVVLKAAAAGVHVLCEKPIATRLDSAERMVAACEEAGVQFGALFQRRFWPAAQKIRNAIDDGTLGRPLMAQCSVMLHRAPEYYNRDAWRGTWENDGGGVLMTQAIHQIDLLQWYLGDVAEVYGKVNTYRHGDYIEVEDSATAVITFTSGAMATLEASTAVSPNLGIQLRITGETGASASLTEFPEGSDGRLDLWAVGEKITVEPVHPEGVEPNIDLSTINGQLIPHHTSQVRDFVQALDAGTEPAITGKDALKSLRILLAVYESARTGRPVCFADVEASGRVQVPADVEVSAGTRVPAEAAG</sequence>
<dbReference type="Pfam" id="PF22725">
    <property type="entry name" value="GFO_IDH_MocA_C3"/>
    <property type="match status" value="1"/>
</dbReference>
<evidence type="ECO:0000259" key="2">
    <source>
        <dbReference type="Pfam" id="PF01408"/>
    </source>
</evidence>
<dbReference type="Proteomes" id="UP000249166">
    <property type="component" value="Unassembled WGS sequence"/>
</dbReference>